<name>A0A074RPA6_9AGAM</name>
<comment type="caution">
    <text evidence="8">The sequence shown here is derived from an EMBL/GenBank/DDBJ whole genome shotgun (WGS) entry which is preliminary data.</text>
</comment>
<evidence type="ECO:0000256" key="6">
    <source>
        <dbReference type="SAM" id="SignalP"/>
    </source>
</evidence>
<dbReference type="PROSITE" id="PS00862">
    <property type="entry name" value="OX2_COVAL_FAD"/>
    <property type="match status" value="1"/>
</dbReference>
<dbReference type="Pfam" id="PF01565">
    <property type="entry name" value="FAD_binding_4"/>
    <property type="match status" value="1"/>
</dbReference>
<dbReference type="InterPro" id="IPR006093">
    <property type="entry name" value="Oxy_OxRdtase_FAD_BS"/>
</dbReference>
<evidence type="ECO:0000256" key="3">
    <source>
        <dbReference type="ARBA" id="ARBA00022630"/>
    </source>
</evidence>
<dbReference type="Gene3D" id="3.30.43.10">
    <property type="entry name" value="Uridine Diphospho-n-acetylenolpyruvylglucosamine Reductase, domain 2"/>
    <property type="match status" value="1"/>
</dbReference>
<evidence type="ECO:0000256" key="5">
    <source>
        <dbReference type="ARBA" id="ARBA00023002"/>
    </source>
</evidence>
<keyword evidence="4" id="KW-0274">FAD</keyword>
<keyword evidence="6" id="KW-0732">Signal</keyword>
<evidence type="ECO:0000256" key="1">
    <source>
        <dbReference type="ARBA" id="ARBA00001974"/>
    </source>
</evidence>
<dbReference type="InterPro" id="IPR006094">
    <property type="entry name" value="Oxid_FAD_bind_N"/>
</dbReference>
<feature type="chain" id="PRO_5001699983" evidence="6">
    <location>
        <begin position="21"/>
        <end position="102"/>
    </location>
</feature>
<dbReference type="PANTHER" id="PTHR42973:SF39">
    <property type="entry name" value="FAD-BINDING PCMH-TYPE DOMAIN-CONTAINING PROTEIN"/>
    <property type="match status" value="1"/>
</dbReference>
<accession>A0A074RPA6</accession>
<reference evidence="8 9" key="1">
    <citation type="submission" date="2013-12" db="EMBL/GenBank/DDBJ databases">
        <authorList>
            <person name="Cubeta M."/>
            <person name="Pakala S."/>
            <person name="Fedorova N."/>
            <person name="Thomas E."/>
            <person name="Dean R."/>
            <person name="Jabaji S."/>
            <person name="Neate S."/>
            <person name="Toda T."/>
            <person name="Tavantzis S."/>
            <person name="Vilgalys R."/>
            <person name="Bharathan N."/>
            <person name="Pakala S."/>
            <person name="Losada L.S."/>
            <person name="Zafar N."/>
            <person name="Nierman W."/>
        </authorList>
    </citation>
    <scope>NUCLEOTIDE SEQUENCE [LARGE SCALE GENOMIC DNA]</scope>
    <source>
        <strain evidence="8 9">123E</strain>
    </source>
</reference>
<comment type="similarity">
    <text evidence="2">Belongs to the oxygen-dependent FAD-linked oxidoreductase family.</text>
</comment>
<dbReference type="InterPro" id="IPR050416">
    <property type="entry name" value="FAD-linked_Oxidoreductase"/>
</dbReference>
<dbReference type="SUPFAM" id="SSF56176">
    <property type="entry name" value="FAD-binding/transporter-associated domain-like"/>
    <property type="match status" value="1"/>
</dbReference>
<evidence type="ECO:0000313" key="8">
    <source>
        <dbReference type="EMBL" id="KEP47175.1"/>
    </source>
</evidence>
<sequence>MGHGLVLLFNALVYSSVAIAQSQLLDGCLQRGSTRDTIVLPTNSAFDAAASDTFNQRLLYRPAAVVYPNTAQDVQRYVRCAAASGVAVAARSGGHSYASYDV</sequence>
<feature type="signal peptide" evidence="6">
    <location>
        <begin position="1"/>
        <end position="20"/>
    </location>
</feature>
<dbReference type="STRING" id="1423351.A0A074RPA6"/>
<gene>
    <name evidence="8" type="ORF">V565_165520</name>
</gene>
<evidence type="ECO:0000313" key="9">
    <source>
        <dbReference type="Proteomes" id="UP000027456"/>
    </source>
</evidence>
<feature type="domain" description="FAD linked oxidase N-terminal" evidence="7">
    <location>
        <begin position="62"/>
        <end position="100"/>
    </location>
</feature>
<keyword evidence="9" id="KW-1185">Reference proteome</keyword>
<evidence type="ECO:0000259" key="7">
    <source>
        <dbReference type="Pfam" id="PF01565"/>
    </source>
</evidence>
<dbReference type="InterPro" id="IPR036318">
    <property type="entry name" value="FAD-bd_PCMH-like_sf"/>
</dbReference>
<organism evidence="8 9">
    <name type="scientific">Rhizoctonia solani 123E</name>
    <dbReference type="NCBI Taxonomy" id="1423351"/>
    <lineage>
        <taxon>Eukaryota</taxon>
        <taxon>Fungi</taxon>
        <taxon>Dikarya</taxon>
        <taxon>Basidiomycota</taxon>
        <taxon>Agaricomycotina</taxon>
        <taxon>Agaricomycetes</taxon>
        <taxon>Cantharellales</taxon>
        <taxon>Ceratobasidiaceae</taxon>
        <taxon>Rhizoctonia</taxon>
    </lineage>
</organism>
<dbReference type="GO" id="GO:0016491">
    <property type="term" value="F:oxidoreductase activity"/>
    <property type="evidence" value="ECO:0007669"/>
    <property type="project" value="UniProtKB-KW"/>
</dbReference>
<dbReference type="PANTHER" id="PTHR42973">
    <property type="entry name" value="BINDING OXIDOREDUCTASE, PUTATIVE (AFU_ORTHOLOGUE AFUA_1G17690)-RELATED"/>
    <property type="match status" value="1"/>
</dbReference>
<keyword evidence="3" id="KW-0285">Flavoprotein</keyword>
<proteinExistence type="inferred from homology"/>
<feature type="non-terminal residue" evidence="8">
    <location>
        <position position="102"/>
    </location>
</feature>
<evidence type="ECO:0000256" key="4">
    <source>
        <dbReference type="ARBA" id="ARBA00022827"/>
    </source>
</evidence>
<keyword evidence="5" id="KW-0560">Oxidoreductase</keyword>
<dbReference type="GO" id="GO:0050660">
    <property type="term" value="F:flavin adenine dinucleotide binding"/>
    <property type="evidence" value="ECO:0007669"/>
    <property type="project" value="InterPro"/>
</dbReference>
<evidence type="ECO:0000256" key="2">
    <source>
        <dbReference type="ARBA" id="ARBA00005466"/>
    </source>
</evidence>
<dbReference type="Proteomes" id="UP000027456">
    <property type="component" value="Unassembled WGS sequence"/>
</dbReference>
<comment type="cofactor">
    <cofactor evidence="1">
        <name>FAD</name>
        <dbReference type="ChEBI" id="CHEBI:57692"/>
    </cofactor>
</comment>
<dbReference type="OrthoDB" id="10561084at2759"/>
<dbReference type="AlphaFoldDB" id="A0A074RPA6"/>
<protein>
    <submittedName>
        <fullName evidence="8">Putative FAD-linked oxidoreductase ygaK</fullName>
    </submittedName>
</protein>
<dbReference type="EMBL" id="AZST01000819">
    <property type="protein sequence ID" value="KEP47175.1"/>
    <property type="molecule type" value="Genomic_DNA"/>
</dbReference>
<dbReference type="InterPro" id="IPR016167">
    <property type="entry name" value="FAD-bd_PCMH_sub1"/>
</dbReference>
<dbReference type="HOGENOM" id="CLU_2284242_0_0_1"/>